<keyword evidence="1" id="KW-1133">Transmembrane helix</keyword>
<feature type="transmembrane region" description="Helical" evidence="1">
    <location>
        <begin position="75"/>
        <end position="95"/>
    </location>
</feature>
<evidence type="ECO:0000313" key="2">
    <source>
        <dbReference type="EMBL" id="QQK74894.1"/>
    </source>
</evidence>
<dbReference type="Proteomes" id="UP000595823">
    <property type="component" value="Chromosome"/>
</dbReference>
<reference evidence="2 3" key="1">
    <citation type="submission" date="2020-06" db="EMBL/GenBank/DDBJ databases">
        <title>Genomic analysis of Salicibibacter sp. NKC5-3.</title>
        <authorList>
            <person name="Oh Y.J."/>
        </authorList>
    </citation>
    <scope>NUCLEOTIDE SEQUENCE [LARGE SCALE GENOMIC DNA]</scope>
    <source>
        <strain evidence="2 3">NKC5-3</strain>
    </source>
</reference>
<name>A0A7T7CAH3_9BACI</name>
<dbReference type="RefSeq" id="WP_200127315.1">
    <property type="nucleotide sequence ID" value="NZ_CP054705.1"/>
</dbReference>
<accession>A0A7T7CAH3</accession>
<feature type="transmembrane region" description="Helical" evidence="1">
    <location>
        <begin position="45"/>
        <end position="63"/>
    </location>
</feature>
<protein>
    <submittedName>
        <fullName evidence="2">Uncharacterized protein</fullName>
    </submittedName>
</protein>
<dbReference type="EMBL" id="CP054705">
    <property type="protein sequence ID" value="QQK74894.1"/>
    <property type="molecule type" value="Genomic_DNA"/>
</dbReference>
<organism evidence="2 3">
    <name type="scientific">Salicibibacter cibarius</name>
    <dbReference type="NCBI Taxonomy" id="2743000"/>
    <lineage>
        <taxon>Bacteria</taxon>
        <taxon>Bacillati</taxon>
        <taxon>Bacillota</taxon>
        <taxon>Bacilli</taxon>
        <taxon>Bacillales</taxon>
        <taxon>Bacillaceae</taxon>
        <taxon>Salicibibacter</taxon>
    </lineage>
</organism>
<keyword evidence="3" id="KW-1185">Reference proteome</keyword>
<gene>
    <name evidence="2" type="ORF">HUG15_04270</name>
</gene>
<evidence type="ECO:0000256" key="1">
    <source>
        <dbReference type="SAM" id="Phobius"/>
    </source>
</evidence>
<keyword evidence="1" id="KW-0472">Membrane</keyword>
<feature type="transmembrane region" description="Helical" evidence="1">
    <location>
        <begin position="12"/>
        <end position="33"/>
    </location>
</feature>
<proteinExistence type="predicted"/>
<sequence>MNRRLKKILKDRILPMVFIVLTAIVGSVVSTVEQADDMDLETLDSLIPVIVRISIASVFLIKVVKSVKLRNNVRVFIYSALFLALVVWFLSMRILF</sequence>
<evidence type="ECO:0000313" key="3">
    <source>
        <dbReference type="Proteomes" id="UP000595823"/>
    </source>
</evidence>
<dbReference type="KEGG" id="scia:HUG15_04270"/>
<dbReference type="AlphaFoldDB" id="A0A7T7CAH3"/>
<keyword evidence="1" id="KW-0812">Transmembrane</keyword>